<sequence>MTKICDVCGDKGLARNFGAITCDSCKSFFRRTALKNQLICASNGKCNINVMTRGLCRKCRLKKCFAVGMKTELIQSNEQKKCKKILIKEKLNNSKHKPSDKSNNCDDFSPNNSQNNSIISDTTIDENSLFDLLNINLFNINDIEKESIVSKNNKSEKSNAMPVNEKKRHELSVIPVFKTISDYNGINQLESKRIAELLNASNNIFQYPLQSNAIIHRIKDMDEFANKFQDYSETSIRLIIQFTKSLNSFNNICADDKYALMKYGGKDLVLIRFLKHYDRESHSLITPIDRDNSVQFDLDSNNNCIYIYCKDIYY</sequence>
<dbReference type="SUPFAM" id="SSF57716">
    <property type="entry name" value="Glucocorticoid receptor-like (DNA-binding domain)"/>
    <property type="match status" value="1"/>
</dbReference>
<evidence type="ECO:0000256" key="2">
    <source>
        <dbReference type="ARBA" id="ARBA00022771"/>
    </source>
</evidence>
<keyword evidence="7" id="KW-0675">Receptor</keyword>
<dbReference type="GO" id="GO:0000122">
    <property type="term" value="P:negative regulation of transcription by RNA polymerase II"/>
    <property type="evidence" value="ECO:0007669"/>
    <property type="project" value="TreeGrafter"/>
</dbReference>
<evidence type="ECO:0000313" key="10">
    <source>
        <dbReference type="EMBL" id="CAD7621349.1"/>
    </source>
</evidence>
<evidence type="ECO:0000256" key="6">
    <source>
        <dbReference type="ARBA" id="ARBA00023163"/>
    </source>
</evidence>
<gene>
    <name evidence="10" type="ORF">OSB1V03_LOCUS1820</name>
</gene>
<dbReference type="Proteomes" id="UP000759131">
    <property type="component" value="Unassembled WGS sequence"/>
</dbReference>
<evidence type="ECO:0000259" key="9">
    <source>
        <dbReference type="PROSITE" id="PS51030"/>
    </source>
</evidence>
<dbReference type="PANTHER" id="PTHR24082:SF283">
    <property type="entry name" value="NUCLEAR HORMONE RECEPTOR HR96"/>
    <property type="match status" value="1"/>
</dbReference>
<name>A0A7R9KEN4_9ACAR</name>
<protein>
    <recommendedName>
        <fullName evidence="9">Nuclear receptor domain-containing protein</fullName>
    </recommendedName>
</protein>
<keyword evidence="1" id="KW-0479">Metal-binding</keyword>
<dbReference type="InterPro" id="IPR035500">
    <property type="entry name" value="NHR-like_dom_sf"/>
</dbReference>
<dbReference type="PANTHER" id="PTHR24082">
    <property type="entry name" value="NUCLEAR HORMONE RECEPTOR"/>
    <property type="match status" value="1"/>
</dbReference>
<evidence type="ECO:0000256" key="4">
    <source>
        <dbReference type="ARBA" id="ARBA00023015"/>
    </source>
</evidence>
<evidence type="ECO:0000256" key="1">
    <source>
        <dbReference type="ARBA" id="ARBA00022723"/>
    </source>
</evidence>
<dbReference type="PROSITE" id="PS00031">
    <property type="entry name" value="NUCLEAR_REC_DBD_1"/>
    <property type="match status" value="1"/>
</dbReference>
<reference evidence="10" key="1">
    <citation type="submission" date="2020-11" db="EMBL/GenBank/DDBJ databases">
        <authorList>
            <person name="Tran Van P."/>
        </authorList>
    </citation>
    <scope>NUCLEOTIDE SEQUENCE</scope>
</reference>
<feature type="domain" description="Nuclear receptor" evidence="9">
    <location>
        <begin position="2"/>
        <end position="76"/>
    </location>
</feature>
<keyword evidence="11" id="KW-1185">Reference proteome</keyword>
<dbReference type="GO" id="GO:0030154">
    <property type="term" value="P:cell differentiation"/>
    <property type="evidence" value="ECO:0007669"/>
    <property type="project" value="TreeGrafter"/>
</dbReference>
<dbReference type="PROSITE" id="PS51030">
    <property type="entry name" value="NUCLEAR_REC_DBD_2"/>
    <property type="match status" value="1"/>
</dbReference>
<dbReference type="GO" id="GO:0045944">
    <property type="term" value="P:positive regulation of transcription by RNA polymerase II"/>
    <property type="evidence" value="ECO:0007669"/>
    <property type="project" value="TreeGrafter"/>
</dbReference>
<dbReference type="GO" id="GO:0000978">
    <property type="term" value="F:RNA polymerase II cis-regulatory region sequence-specific DNA binding"/>
    <property type="evidence" value="ECO:0007669"/>
    <property type="project" value="TreeGrafter"/>
</dbReference>
<dbReference type="InterPro" id="IPR050234">
    <property type="entry name" value="Nuclear_hormone_rcpt_NR1"/>
</dbReference>
<keyword evidence="8" id="KW-0539">Nucleus</keyword>
<dbReference type="SUPFAM" id="SSF48508">
    <property type="entry name" value="Nuclear receptor ligand-binding domain"/>
    <property type="match status" value="1"/>
</dbReference>
<dbReference type="InterPro" id="IPR001628">
    <property type="entry name" value="Znf_hrmn_rcpt"/>
</dbReference>
<evidence type="ECO:0000256" key="7">
    <source>
        <dbReference type="ARBA" id="ARBA00023170"/>
    </source>
</evidence>
<dbReference type="SMART" id="SM00399">
    <property type="entry name" value="ZnF_C4"/>
    <property type="match status" value="1"/>
</dbReference>
<keyword evidence="4" id="KW-0805">Transcription regulation</keyword>
<dbReference type="InterPro" id="IPR013088">
    <property type="entry name" value="Znf_NHR/GATA"/>
</dbReference>
<dbReference type="PRINTS" id="PR00047">
    <property type="entry name" value="STROIDFINGER"/>
</dbReference>
<dbReference type="Gene3D" id="3.30.50.10">
    <property type="entry name" value="Erythroid Transcription Factor GATA-1, subunit A"/>
    <property type="match status" value="1"/>
</dbReference>
<evidence type="ECO:0000313" key="11">
    <source>
        <dbReference type="Proteomes" id="UP000759131"/>
    </source>
</evidence>
<organism evidence="10">
    <name type="scientific">Medioppia subpectinata</name>
    <dbReference type="NCBI Taxonomy" id="1979941"/>
    <lineage>
        <taxon>Eukaryota</taxon>
        <taxon>Metazoa</taxon>
        <taxon>Ecdysozoa</taxon>
        <taxon>Arthropoda</taxon>
        <taxon>Chelicerata</taxon>
        <taxon>Arachnida</taxon>
        <taxon>Acari</taxon>
        <taxon>Acariformes</taxon>
        <taxon>Sarcoptiformes</taxon>
        <taxon>Oribatida</taxon>
        <taxon>Brachypylina</taxon>
        <taxon>Oppioidea</taxon>
        <taxon>Oppiidae</taxon>
        <taxon>Medioppia</taxon>
    </lineage>
</organism>
<accession>A0A7R9KEN4</accession>
<dbReference type="GO" id="GO:0008270">
    <property type="term" value="F:zinc ion binding"/>
    <property type="evidence" value="ECO:0007669"/>
    <property type="project" value="UniProtKB-KW"/>
</dbReference>
<dbReference type="GO" id="GO:0004879">
    <property type="term" value="F:nuclear receptor activity"/>
    <property type="evidence" value="ECO:0007669"/>
    <property type="project" value="TreeGrafter"/>
</dbReference>
<evidence type="ECO:0000256" key="5">
    <source>
        <dbReference type="ARBA" id="ARBA00023125"/>
    </source>
</evidence>
<dbReference type="EMBL" id="OC855151">
    <property type="protein sequence ID" value="CAD7621349.1"/>
    <property type="molecule type" value="Genomic_DNA"/>
</dbReference>
<dbReference type="AlphaFoldDB" id="A0A7R9KEN4"/>
<evidence type="ECO:0000256" key="8">
    <source>
        <dbReference type="ARBA" id="ARBA00023242"/>
    </source>
</evidence>
<keyword evidence="5" id="KW-0238">DNA-binding</keyword>
<evidence type="ECO:0000256" key="3">
    <source>
        <dbReference type="ARBA" id="ARBA00022833"/>
    </source>
</evidence>
<keyword evidence="6" id="KW-0804">Transcription</keyword>
<dbReference type="Pfam" id="PF00105">
    <property type="entry name" value="zf-C4"/>
    <property type="match status" value="1"/>
</dbReference>
<dbReference type="OrthoDB" id="6247587at2759"/>
<feature type="non-terminal residue" evidence="10">
    <location>
        <position position="1"/>
    </location>
</feature>
<proteinExistence type="predicted"/>
<keyword evidence="3" id="KW-0862">Zinc</keyword>
<dbReference type="EMBL" id="CAJPIZ010000576">
    <property type="protein sequence ID" value="CAG2101779.1"/>
    <property type="molecule type" value="Genomic_DNA"/>
</dbReference>
<keyword evidence="2" id="KW-0863">Zinc-finger</keyword>
<dbReference type="Gene3D" id="1.10.565.10">
    <property type="entry name" value="Retinoid X Receptor"/>
    <property type="match status" value="1"/>
</dbReference>